<name>A0ABT7RI99_9NOCA</name>
<dbReference type="GO" id="GO:0016874">
    <property type="term" value="F:ligase activity"/>
    <property type="evidence" value="ECO:0007669"/>
    <property type="project" value="UniProtKB-KW"/>
</dbReference>
<sequence length="507" mass="56830">MGTQIKARSFTRADRREFRTKVQACLAALDRMLRDGAFTDARERPEPLLGMEIEFNLVQDDMEPAMCNLEVLQAIDDHAVFQTELGQFNVEMNVDPGPFAGDSVLDIENSLRESLRRADTRMHRQDAQLVMIGMLPTLELAHLDRERITANPRYEALNEQIFAARGEDIELDLDGVPLPGRDGAAEQLRADANSVVPEAACTSLQLHLRVAPEDFAEHWNAAQCLAGVQVALAANSPFLAGKALWHESRIPLFAQATDTRTQELKNQGVRPRVWFGERWIDSVTDLFEENSRYFPALLPEVSEVDPLTELDAGRTPALRELQMHNGTIYRWNRPVYDVADDHPHLRLENRVLPAGPTVLDIMANAAFYYGALRALVDADVPLCRFMSFDAARENLGIGAKYGLDARLYWPGLGWVGADELVLRRLLPMADAGLTAFGLSQQARDRYLGIIEGRCLNRQTGAAWQRAQVVEREDAGADRRTALHGMMRDYIRNMLSGKPVHEWPLGAV</sequence>
<evidence type="ECO:0000313" key="3">
    <source>
        <dbReference type="Proteomes" id="UP001233164"/>
    </source>
</evidence>
<proteinExistence type="predicted"/>
<dbReference type="Proteomes" id="UP001233164">
    <property type="component" value="Unassembled WGS sequence"/>
</dbReference>
<dbReference type="PANTHER" id="PTHR36510:SF3">
    <property type="entry name" value="CONSERVED PROTEIN"/>
    <property type="match status" value="1"/>
</dbReference>
<gene>
    <name evidence="2" type="ORF">QT969_03650</name>
</gene>
<dbReference type="SUPFAM" id="SSF55931">
    <property type="entry name" value="Glutamine synthetase/guanido kinase"/>
    <property type="match status" value="1"/>
</dbReference>
<dbReference type="PIRSF" id="PIRSF012666">
    <property type="entry name" value="UCP012666"/>
    <property type="match status" value="1"/>
</dbReference>
<accession>A0ABT7RI99</accession>
<dbReference type="InterPro" id="IPR050141">
    <property type="entry name" value="GCL_type2/YbdK_subfam"/>
</dbReference>
<dbReference type="InterPro" id="IPR006336">
    <property type="entry name" value="GCS2"/>
</dbReference>
<evidence type="ECO:0000313" key="2">
    <source>
        <dbReference type="EMBL" id="MDM7487370.1"/>
    </source>
</evidence>
<dbReference type="EMBL" id="JAUBOF010000007">
    <property type="protein sequence ID" value="MDM7487370.1"/>
    <property type="molecule type" value="Genomic_DNA"/>
</dbReference>
<comment type="catalytic activity">
    <reaction evidence="1">
        <text>L-cysteine + L-glutamate + ATP = gamma-L-glutamyl-L-cysteine + ADP + phosphate + H(+)</text>
        <dbReference type="Rhea" id="RHEA:13285"/>
        <dbReference type="ChEBI" id="CHEBI:15378"/>
        <dbReference type="ChEBI" id="CHEBI:29985"/>
        <dbReference type="ChEBI" id="CHEBI:30616"/>
        <dbReference type="ChEBI" id="CHEBI:35235"/>
        <dbReference type="ChEBI" id="CHEBI:43474"/>
        <dbReference type="ChEBI" id="CHEBI:58173"/>
        <dbReference type="ChEBI" id="CHEBI:456216"/>
        <dbReference type="EC" id="6.3.2.2"/>
    </reaction>
</comment>
<reference evidence="2 3" key="1">
    <citation type="submission" date="2023-06" db="EMBL/GenBank/DDBJ databases">
        <title>Rhodococcus indonesiensis sp. nov a new member of the Rhodococcus ruber lineage isolated from a sediment of neutral hot spring.</title>
        <authorList>
            <person name="Kusuma A.B."/>
            <person name="Fenylestari G."/>
            <person name="Ammar F."/>
            <person name="Nouioui I."/>
            <person name="Goodfellow M."/>
        </authorList>
    </citation>
    <scope>NUCLEOTIDE SEQUENCE [LARGE SCALE GENOMIC DNA]</scope>
    <source>
        <strain evidence="2 3">CSLK01-03</strain>
    </source>
</reference>
<keyword evidence="2" id="KW-0436">Ligase</keyword>
<organism evidence="2 3">
    <name type="scientific">Rhodococcus indonesiensis</name>
    <dbReference type="NCBI Taxonomy" id="3055869"/>
    <lineage>
        <taxon>Bacteria</taxon>
        <taxon>Bacillati</taxon>
        <taxon>Actinomycetota</taxon>
        <taxon>Actinomycetes</taxon>
        <taxon>Mycobacteriales</taxon>
        <taxon>Nocardiaceae</taxon>
        <taxon>Rhodococcus</taxon>
    </lineage>
</organism>
<dbReference type="Pfam" id="PF04107">
    <property type="entry name" value="GCS2"/>
    <property type="match status" value="1"/>
</dbReference>
<dbReference type="Gene3D" id="3.30.590.20">
    <property type="match status" value="1"/>
</dbReference>
<protein>
    <submittedName>
        <fullName evidence="2">Glutamate-cysteine ligase family protein</fullName>
    </submittedName>
</protein>
<keyword evidence="3" id="KW-1185">Reference proteome</keyword>
<comment type="caution">
    <text evidence="2">The sequence shown here is derived from an EMBL/GenBank/DDBJ whole genome shotgun (WGS) entry which is preliminary data.</text>
</comment>
<dbReference type="InterPro" id="IPR014746">
    <property type="entry name" value="Gln_synth/guanido_kin_cat_dom"/>
</dbReference>
<evidence type="ECO:0000256" key="1">
    <source>
        <dbReference type="ARBA" id="ARBA00048819"/>
    </source>
</evidence>
<dbReference type="PANTHER" id="PTHR36510">
    <property type="entry name" value="GLUTAMATE--CYSTEINE LIGASE 2-RELATED"/>
    <property type="match status" value="1"/>
</dbReference>
<dbReference type="RefSeq" id="WP_289377675.1">
    <property type="nucleotide sequence ID" value="NZ_JAUBOF010000007.1"/>
</dbReference>
<dbReference type="InterPro" id="IPR016602">
    <property type="entry name" value="UCP012666"/>
</dbReference>